<gene>
    <name evidence="9" type="ORF">UT34_C0001G0341</name>
</gene>
<dbReference type="Pfam" id="PF01709">
    <property type="entry name" value="Transcrip_reg"/>
    <property type="match status" value="1"/>
</dbReference>
<dbReference type="InterPro" id="IPR002876">
    <property type="entry name" value="Transcrip_reg_TACO1-like"/>
</dbReference>
<evidence type="ECO:0000313" key="10">
    <source>
        <dbReference type="Proteomes" id="UP000034799"/>
    </source>
</evidence>
<dbReference type="GO" id="GO:0005829">
    <property type="term" value="C:cytosol"/>
    <property type="evidence" value="ECO:0007669"/>
    <property type="project" value="TreeGrafter"/>
</dbReference>
<evidence type="ECO:0000256" key="3">
    <source>
        <dbReference type="ARBA" id="ARBA00023015"/>
    </source>
</evidence>
<protein>
    <recommendedName>
        <fullName evidence="6">Probable transcriptional regulatory protein UT34_C0001G0341</fullName>
    </recommendedName>
</protein>
<dbReference type="GO" id="GO:0006355">
    <property type="term" value="P:regulation of DNA-templated transcription"/>
    <property type="evidence" value="ECO:0007669"/>
    <property type="project" value="UniProtKB-UniRule"/>
</dbReference>
<dbReference type="InterPro" id="IPR049083">
    <property type="entry name" value="TACO1_YebC_N"/>
</dbReference>
<dbReference type="InterPro" id="IPR017856">
    <property type="entry name" value="Integrase-like_N"/>
</dbReference>
<keyword evidence="2 6" id="KW-0963">Cytoplasm</keyword>
<comment type="similarity">
    <text evidence="1 6">Belongs to the TACO1 family.</text>
</comment>
<keyword evidence="3 6" id="KW-0805">Transcription regulation</keyword>
<comment type="subcellular location">
    <subcellularLocation>
        <location evidence="6">Cytoplasm</location>
    </subcellularLocation>
</comment>
<dbReference type="NCBIfam" id="TIGR01033">
    <property type="entry name" value="YebC/PmpR family DNA-binding transcriptional regulator"/>
    <property type="match status" value="1"/>
</dbReference>
<name>A0A0G0N0E7_9BACT</name>
<sequence>MSGHSKWSTIKHKKAINDAKKGKVFSKLSQLITHAARQGGGDINMNPSLRLLVAQAKEEGFPTDNIQKAIDKGAGSSDGVQLTEASYEGFGPGGIAIIVDVLTDNTNRVVSELRNMFEDFGGNLGEAGSVSWNFDTKGYINVKPGKMVKSEKFGEPDYFVEENIEEVMMLFMDVEGIEDIDISEDRTLDIYCEFKNLAKVRDAILKMGYVVLKAQLVKVPKMTKKIGEAELEKLNGAIETLEDYDDVQEIWTDLDQE</sequence>
<dbReference type="STRING" id="1619100.UT34_C0001G0341"/>
<evidence type="ECO:0000256" key="6">
    <source>
        <dbReference type="HAMAP-Rule" id="MF_00693"/>
    </source>
</evidence>
<evidence type="ECO:0000259" key="7">
    <source>
        <dbReference type="Pfam" id="PF01709"/>
    </source>
</evidence>
<dbReference type="InterPro" id="IPR029072">
    <property type="entry name" value="YebC-like"/>
</dbReference>
<dbReference type="SUPFAM" id="SSF75625">
    <property type="entry name" value="YebC-like"/>
    <property type="match status" value="1"/>
</dbReference>
<dbReference type="Proteomes" id="UP000034799">
    <property type="component" value="Unassembled WGS sequence"/>
</dbReference>
<accession>A0A0G0N0E7</accession>
<dbReference type="FunFam" id="1.10.10.200:FF:000002">
    <property type="entry name" value="Probable transcriptional regulatory protein CLM62_37755"/>
    <property type="match status" value="1"/>
</dbReference>
<keyword evidence="5 6" id="KW-0804">Transcription</keyword>
<dbReference type="Pfam" id="PF20772">
    <property type="entry name" value="TACO1_YebC_N"/>
    <property type="match status" value="1"/>
</dbReference>
<dbReference type="PANTHER" id="PTHR12532">
    <property type="entry name" value="TRANSLATIONAL ACTIVATOR OF CYTOCHROME C OXIDASE 1"/>
    <property type="match status" value="1"/>
</dbReference>
<dbReference type="Gene3D" id="3.30.70.980">
    <property type="match status" value="2"/>
</dbReference>
<dbReference type="Gene3D" id="1.10.10.200">
    <property type="match status" value="1"/>
</dbReference>
<organism evidence="9 10">
    <name type="scientific">candidate division WS6 bacterium GW2011_GWF2_39_15</name>
    <dbReference type="NCBI Taxonomy" id="1619100"/>
    <lineage>
        <taxon>Bacteria</taxon>
        <taxon>Candidatus Dojkabacteria</taxon>
    </lineage>
</organism>
<dbReference type="InterPro" id="IPR048300">
    <property type="entry name" value="TACO1_YebC-like_2nd/3rd_dom"/>
</dbReference>
<evidence type="ECO:0000256" key="4">
    <source>
        <dbReference type="ARBA" id="ARBA00023125"/>
    </source>
</evidence>
<feature type="domain" description="TACO1/YebC-like second and third" evidence="7">
    <location>
        <begin position="83"/>
        <end position="253"/>
    </location>
</feature>
<dbReference type="PANTHER" id="PTHR12532:SF6">
    <property type="entry name" value="TRANSCRIPTIONAL REGULATORY PROTEIN YEBC-RELATED"/>
    <property type="match status" value="1"/>
</dbReference>
<evidence type="ECO:0000256" key="5">
    <source>
        <dbReference type="ARBA" id="ARBA00023163"/>
    </source>
</evidence>
<dbReference type="AlphaFoldDB" id="A0A0G0N0E7"/>
<proteinExistence type="inferred from homology"/>
<evidence type="ECO:0000256" key="1">
    <source>
        <dbReference type="ARBA" id="ARBA00008724"/>
    </source>
</evidence>
<keyword evidence="4 6" id="KW-0238">DNA-binding</keyword>
<dbReference type="GO" id="GO:0003677">
    <property type="term" value="F:DNA binding"/>
    <property type="evidence" value="ECO:0007669"/>
    <property type="project" value="UniProtKB-UniRule"/>
</dbReference>
<dbReference type="InterPro" id="IPR026564">
    <property type="entry name" value="Transcrip_reg_TACO1-like_dom3"/>
</dbReference>
<evidence type="ECO:0000259" key="8">
    <source>
        <dbReference type="Pfam" id="PF20772"/>
    </source>
</evidence>
<dbReference type="NCBIfam" id="NF009044">
    <property type="entry name" value="PRK12378.1"/>
    <property type="match status" value="1"/>
</dbReference>
<dbReference type="HAMAP" id="MF_00693">
    <property type="entry name" value="Transcrip_reg_TACO1"/>
    <property type="match status" value="1"/>
</dbReference>
<evidence type="ECO:0000256" key="2">
    <source>
        <dbReference type="ARBA" id="ARBA00022490"/>
    </source>
</evidence>
<reference evidence="9 10" key="1">
    <citation type="journal article" date="2015" name="Nature">
        <title>rRNA introns, odd ribosomes, and small enigmatic genomes across a large radiation of phyla.</title>
        <authorList>
            <person name="Brown C.T."/>
            <person name="Hug L.A."/>
            <person name="Thomas B.C."/>
            <person name="Sharon I."/>
            <person name="Castelle C.J."/>
            <person name="Singh A."/>
            <person name="Wilkins M.J."/>
            <person name="Williams K.H."/>
            <person name="Banfield J.F."/>
        </authorList>
    </citation>
    <scope>NUCLEOTIDE SEQUENCE [LARGE SCALE GENOMIC DNA]</scope>
</reference>
<dbReference type="NCBIfam" id="NF001030">
    <property type="entry name" value="PRK00110.1"/>
    <property type="match status" value="1"/>
</dbReference>
<feature type="domain" description="TACO1/YebC-like N-terminal" evidence="8">
    <location>
        <begin position="5"/>
        <end position="75"/>
    </location>
</feature>
<comment type="caution">
    <text evidence="9">The sequence shown here is derived from an EMBL/GenBank/DDBJ whole genome shotgun (WGS) entry which is preliminary data.</text>
</comment>
<dbReference type="EMBL" id="LBWK01000001">
    <property type="protein sequence ID" value="KKR06301.1"/>
    <property type="molecule type" value="Genomic_DNA"/>
</dbReference>
<evidence type="ECO:0000313" key="9">
    <source>
        <dbReference type="EMBL" id="KKR06301.1"/>
    </source>
</evidence>